<evidence type="ECO:0000313" key="2">
    <source>
        <dbReference type="Proteomes" id="UP000183810"/>
    </source>
</evidence>
<dbReference type="OrthoDB" id="3399604at2"/>
<dbReference type="KEGG" id="nsl:BOX37_10295"/>
<dbReference type="CDD" id="cd07821">
    <property type="entry name" value="PYR_PYL_RCAR_like"/>
    <property type="match status" value="1"/>
</dbReference>
<keyword evidence="2" id="KW-1185">Reference proteome</keyword>
<dbReference type="Proteomes" id="UP000183810">
    <property type="component" value="Chromosome"/>
</dbReference>
<dbReference type="InterPro" id="IPR019587">
    <property type="entry name" value="Polyketide_cyclase/dehydratase"/>
</dbReference>
<sequence length="139" mass="15142">MPRSTVETVFDAPRDIVYRLFTERESVSPHLPINIKLIKQGDPATGVGAQHLLGLGKVGVTEEIIALVPGERMEYKIVKGAPVKRHVGTITFADTSEGGTRVVYTMESEPSLPLPAPVLEFGLRQLTNQLLGGVRKALR</sequence>
<protein>
    <submittedName>
        <fullName evidence="1">MxaD family protein</fullName>
    </submittedName>
</protein>
<dbReference type="RefSeq" id="WP_071927461.1">
    <property type="nucleotide sequence ID" value="NZ_CP018082.1"/>
</dbReference>
<reference evidence="1" key="1">
    <citation type="submission" date="2016-11" db="EMBL/GenBank/DDBJ databases">
        <authorList>
            <person name="Jaros S."/>
            <person name="Januszkiewicz K."/>
            <person name="Wedrychowicz H."/>
        </authorList>
    </citation>
    <scope>NUCLEOTIDE SEQUENCE [LARGE SCALE GENOMIC DNA]</scope>
    <source>
        <strain evidence="1">Y48</strain>
    </source>
</reference>
<dbReference type="SUPFAM" id="SSF55961">
    <property type="entry name" value="Bet v1-like"/>
    <property type="match status" value="1"/>
</dbReference>
<evidence type="ECO:0000313" key="1">
    <source>
        <dbReference type="EMBL" id="APE34280.1"/>
    </source>
</evidence>
<dbReference type="EMBL" id="CP018082">
    <property type="protein sequence ID" value="APE34280.1"/>
    <property type="molecule type" value="Genomic_DNA"/>
</dbReference>
<organism evidence="1 2">
    <name type="scientific">Nocardia mangyaensis</name>
    <dbReference type="NCBI Taxonomy" id="2213200"/>
    <lineage>
        <taxon>Bacteria</taxon>
        <taxon>Bacillati</taxon>
        <taxon>Actinomycetota</taxon>
        <taxon>Actinomycetes</taxon>
        <taxon>Mycobacteriales</taxon>
        <taxon>Nocardiaceae</taxon>
        <taxon>Nocardia</taxon>
    </lineage>
</organism>
<dbReference type="Gene3D" id="3.30.530.20">
    <property type="match status" value="1"/>
</dbReference>
<gene>
    <name evidence="1" type="ORF">BOX37_10295</name>
</gene>
<name>A0A1J0VQF0_9NOCA</name>
<dbReference type="AlphaFoldDB" id="A0A1J0VQF0"/>
<dbReference type="Pfam" id="PF10604">
    <property type="entry name" value="Polyketide_cyc2"/>
    <property type="match status" value="1"/>
</dbReference>
<dbReference type="InterPro" id="IPR023393">
    <property type="entry name" value="START-like_dom_sf"/>
</dbReference>
<proteinExistence type="predicted"/>
<accession>A0A1J0VQF0</accession>